<dbReference type="PANTHER" id="PTHR46928:SF1">
    <property type="entry name" value="MESENCHYME-SPECIFIC CELL SURFACE GLYCOPROTEIN"/>
    <property type="match status" value="1"/>
</dbReference>
<feature type="compositionally biased region" description="Basic and acidic residues" evidence="1">
    <location>
        <begin position="466"/>
        <end position="476"/>
    </location>
</feature>
<dbReference type="NCBIfam" id="NF038117">
    <property type="entry name" value="choice_anch_I"/>
    <property type="match status" value="1"/>
</dbReference>
<feature type="signal peptide" evidence="2">
    <location>
        <begin position="1"/>
        <end position="29"/>
    </location>
</feature>
<feature type="domain" description="LysM" evidence="3">
    <location>
        <begin position="584"/>
        <end position="628"/>
    </location>
</feature>
<dbReference type="Proteomes" id="UP000198897">
    <property type="component" value="Unassembled WGS sequence"/>
</dbReference>
<reference evidence="5" key="1">
    <citation type="submission" date="2016-10" db="EMBL/GenBank/DDBJ databases">
        <authorList>
            <person name="Varghese N."/>
            <person name="Submissions S."/>
        </authorList>
    </citation>
    <scope>NUCLEOTIDE SEQUENCE [LARGE SCALE GENOMIC DNA]</scope>
    <source>
        <strain evidence="5">FP5</strain>
    </source>
</reference>
<dbReference type="AlphaFoldDB" id="A0A1I2JT31"/>
<dbReference type="Gene3D" id="2.130.10.10">
    <property type="entry name" value="YVTN repeat-like/Quinoprotein amine dehydrogenase"/>
    <property type="match status" value="1"/>
</dbReference>
<dbReference type="InterPro" id="IPR018392">
    <property type="entry name" value="LysM"/>
</dbReference>
<accession>A0A1I2JT31</accession>
<dbReference type="InterPro" id="IPR036779">
    <property type="entry name" value="LysM_dom_sf"/>
</dbReference>
<organism evidence="4 5">
    <name type="scientific">Halobacillus alkaliphilus</name>
    <dbReference type="NCBI Taxonomy" id="396056"/>
    <lineage>
        <taxon>Bacteria</taxon>
        <taxon>Bacillati</taxon>
        <taxon>Bacillota</taxon>
        <taxon>Bacilli</taxon>
        <taxon>Bacillales</taxon>
        <taxon>Bacillaceae</taxon>
        <taxon>Halobacillus</taxon>
    </lineage>
</organism>
<dbReference type="SUPFAM" id="SSF51004">
    <property type="entry name" value="C-terminal (heme d1) domain of cytochrome cd1-nitrite reductase"/>
    <property type="match status" value="1"/>
</dbReference>
<dbReference type="InterPro" id="IPR011048">
    <property type="entry name" value="Haem_d1_sf"/>
</dbReference>
<dbReference type="CDD" id="cd00118">
    <property type="entry name" value="LysM"/>
    <property type="match status" value="1"/>
</dbReference>
<dbReference type="RefSeq" id="WP_089749640.1">
    <property type="nucleotide sequence ID" value="NZ_FOOG01000002.1"/>
</dbReference>
<dbReference type="PROSITE" id="PS51782">
    <property type="entry name" value="LYSM"/>
    <property type="match status" value="1"/>
</dbReference>
<protein>
    <submittedName>
        <fullName evidence="4">LysM domain-containing protein</fullName>
    </submittedName>
</protein>
<dbReference type="InterPro" id="IPR015943">
    <property type="entry name" value="WD40/YVTN_repeat-like_dom_sf"/>
</dbReference>
<gene>
    <name evidence="4" type="ORF">SAMN05216353_102109</name>
</gene>
<sequence>MKHQKKVAYSVLTTAALFTSILLPSQAQADAPSKESTTPVSSIMSYEKGKETLKVEKVANFSSGAEFAEGGTEIVTYDPATKRLFSVNGAESAVDIIDLSSLKQGQSETKKLPLMKRVQLEDLSGDLSNVSGITSVSLHPNGDYAAVAVPAEPAQDAGYVVFMDIDGNYISHVSVGALPDMVTFTPDGKKLLVANEGEPSEDYETNPEGSVSIIDVTGNIDELTEESVKEVTFKDAPIDEDIRKMNQDNTYEEDLEPEYIVVEEDGKTAYVVLQESNAVATLDIEAGSFTEVKSLGYKDHSLKENGFDASNEDGEINIEPHPVLGMYQPDGIALFEKDGKSYLLTPNEGDAQDYDGYSEETRVGDIADQYDLKSENFEGYTQKELDRLVENGLFEEDQLGRLKTTISAPKNEDGKYEAVYGYGARSFTIRDTASMDVVYDSADEFEQVAAKALPDFFNTDDEENAFDNRSDDKGPEPEAVVTGSVGDKDYAFVGLERQSGIMVYDITNPEEASFVKYFTSRDFSKDMPAGDVAPEGLQFLEADHSPTGEPLLIAGHEISGTIAAYSLTDLNDGENKNDDRSNEDVHEVENGDTLSEIALSYGMHWHELQEINQLDNPHLIYPDQKIVLEEDKDKSSK</sequence>
<feature type="chain" id="PRO_5011784606" evidence="2">
    <location>
        <begin position="30"/>
        <end position="637"/>
    </location>
</feature>
<dbReference type="InterPro" id="IPR011045">
    <property type="entry name" value="N2O_reductase_N"/>
</dbReference>
<evidence type="ECO:0000259" key="3">
    <source>
        <dbReference type="PROSITE" id="PS51782"/>
    </source>
</evidence>
<dbReference type="SUPFAM" id="SSF50974">
    <property type="entry name" value="Nitrous oxide reductase, N-terminal domain"/>
    <property type="match status" value="1"/>
</dbReference>
<evidence type="ECO:0000256" key="2">
    <source>
        <dbReference type="SAM" id="SignalP"/>
    </source>
</evidence>
<dbReference type="Pfam" id="PF01476">
    <property type="entry name" value="LysM"/>
    <property type="match status" value="1"/>
</dbReference>
<dbReference type="InterPro" id="IPR052956">
    <property type="entry name" value="Mesenchyme-surface_protein"/>
</dbReference>
<keyword evidence="5" id="KW-1185">Reference proteome</keyword>
<dbReference type="SUPFAM" id="SSF54106">
    <property type="entry name" value="LysM domain"/>
    <property type="match status" value="1"/>
</dbReference>
<evidence type="ECO:0000313" key="4">
    <source>
        <dbReference type="EMBL" id="SFF57734.1"/>
    </source>
</evidence>
<dbReference type="Pfam" id="PF22494">
    <property type="entry name" value="choice_anch_I"/>
    <property type="match status" value="1"/>
</dbReference>
<feature type="region of interest" description="Disordered" evidence="1">
    <location>
        <begin position="460"/>
        <end position="479"/>
    </location>
</feature>
<dbReference type="InterPro" id="IPR055188">
    <property type="entry name" value="Choice_anch_I"/>
</dbReference>
<name>A0A1I2JT31_9BACI</name>
<evidence type="ECO:0000313" key="5">
    <source>
        <dbReference type="Proteomes" id="UP000198897"/>
    </source>
</evidence>
<proteinExistence type="predicted"/>
<dbReference type="EMBL" id="FOOG01000002">
    <property type="protein sequence ID" value="SFF57734.1"/>
    <property type="molecule type" value="Genomic_DNA"/>
</dbReference>
<dbReference type="PANTHER" id="PTHR46928">
    <property type="entry name" value="MESENCHYME-SPECIFIC CELL SURFACE GLYCOPROTEIN"/>
    <property type="match status" value="1"/>
</dbReference>
<evidence type="ECO:0000256" key="1">
    <source>
        <dbReference type="SAM" id="MobiDB-lite"/>
    </source>
</evidence>
<dbReference type="SMART" id="SM00257">
    <property type="entry name" value="LysM"/>
    <property type="match status" value="1"/>
</dbReference>
<keyword evidence="2" id="KW-0732">Signal</keyword>
<dbReference type="Gene3D" id="3.10.350.10">
    <property type="entry name" value="LysM domain"/>
    <property type="match status" value="1"/>
</dbReference>
<dbReference type="OrthoDB" id="9801679at2"/>